<organism evidence="1 2">
    <name type="scientific">Mycolicibacterium agri</name>
    <name type="common">Mycobacterium agri</name>
    <dbReference type="NCBI Taxonomy" id="36811"/>
    <lineage>
        <taxon>Bacteria</taxon>
        <taxon>Bacillati</taxon>
        <taxon>Actinomycetota</taxon>
        <taxon>Actinomycetes</taxon>
        <taxon>Mycobacteriales</taxon>
        <taxon>Mycobacteriaceae</taxon>
        <taxon>Mycolicibacterium</taxon>
    </lineage>
</organism>
<reference evidence="1 2" key="1">
    <citation type="submission" date="2017-10" db="EMBL/GenBank/DDBJ databases">
        <title>The new phylogeny of genus Mycobacterium.</title>
        <authorList>
            <person name="Tortoli E."/>
            <person name="Trovato A."/>
            <person name="Cirillo D.M."/>
        </authorList>
    </citation>
    <scope>NUCLEOTIDE SEQUENCE [LARGE SCALE GENOMIC DNA]</scope>
    <source>
        <strain evidence="1 2">CCUG37673</strain>
    </source>
</reference>
<dbReference type="Proteomes" id="UP000220914">
    <property type="component" value="Unassembled WGS sequence"/>
</dbReference>
<dbReference type="Pfam" id="PF08309">
    <property type="entry name" value="LVIVD"/>
    <property type="match status" value="1"/>
</dbReference>
<dbReference type="AlphaFoldDB" id="A0A2A7MZY6"/>
<evidence type="ECO:0008006" key="3">
    <source>
        <dbReference type="Google" id="ProtNLM"/>
    </source>
</evidence>
<dbReference type="EMBL" id="PDCP01000029">
    <property type="protein sequence ID" value="PEG37093.1"/>
    <property type="molecule type" value="Genomic_DNA"/>
</dbReference>
<comment type="caution">
    <text evidence="1">The sequence shown here is derived from an EMBL/GenBank/DDBJ whole genome shotgun (WGS) entry which is preliminary data.</text>
</comment>
<keyword evidence="2" id="KW-1185">Reference proteome</keyword>
<dbReference type="InterPro" id="IPR013211">
    <property type="entry name" value="LVIVD"/>
</dbReference>
<protein>
    <recommendedName>
        <fullName evidence="3">LVIVD repeat-containing protein</fullName>
    </recommendedName>
</protein>
<dbReference type="SUPFAM" id="SSF63829">
    <property type="entry name" value="Calcium-dependent phosphotriesterase"/>
    <property type="match status" value="1"/>
</dbReference>
<accession>A0A2A7MZY6</accession>
<proteinExistence type="predicted"/>
<name>A0A2A7MZY6_MYCAG</name>
<dbReference type="RefSeq" id="WP_097941291.1">
    <property type="nucleotide sequence ID" value="NZ_BLKS01000001.1"/>
</dbReference>
<evidence type="ECO:0000313" key="1">
    <source>
        <dbReference type="EMBL" id="PEG37093.1"/>
    </source>
</evidence>
<dbReference type="OrthoDB" id="5241253at2"/>
<evidence type="ECO:0000313" key="2">
    <source>
        <dbReference type="Proteomes" id="UP000220914"/>
    </source>
</evidence>
<gene>
    <name evidence="1" type="ORF">CQY20_17225</name>
</gene>
<sequence>MTTETASAHGLRLIGQHELDGRGDGMQVMRHGDALYVGHAGTTGAGTSILDVSAPDRPRLVAQWDAPANTHTHKVQVADGLLLINHERFPYRPKKPLGPHSAGVAIYRIDDPFEPEQIGFWEAGGKGVHRIVWEGGRYAHMSGTPDGFTDRIWMTIDLTEPQRPTLAARWWWPGQWSGGGETPDWANGHRVAAHHGLAEGNHTYLGYDDANLVVLDTTDPTAPREVSRLSWGGGATHTCLPLEGRGLLVVTDEQQTDGPHGAERRIHLIDIADPSNPRYLRTFPEPDGEFAELPKRYGPHNLHENRDGSYRSNRLVFATYFSAGLRVYDVSDPNEPREVAHWVSEAPPGSVVPQANDLFVDEHGLIWVTDRGTGGVFCLEPLPELAKLMSEAAL</sequence>